<comment type="caution">
    <text evidence="5">The sequence shown here is derived from an EMBL/GenBank/DDBJ whole genome shotgun (WGS) entry which is preliminary data.</text>
</comment>
<dbReference type="PANTHER" id="PTHR36220:SF1">
    <property type="entry name" value="GAMMA TUBULIN COMPLEX COMPONENT C-TERMINAL DOMAIN-CONTAINING PROTEIN"/>
    <property type="match status" value="1"/>
</dbReference>
<keyword evidence="4" id="KW-1133">Transmembrane helix</keyword>
<evidence type="ECO:0000256" key="3">
    <source>
        <dbReference type="ARBA" id="ARBA00023180"/>
    </source>
</evidence>
<evidence type="ECO:0000256" key="4">
    <source>
        <dbReference type="SAM" id="Phobius"/>
    </source>
</evidence>
<dbReference type="SUPFAM" id="SSF69318">
    <property type="entry name" value="Integrin alpha N-terminal domain"/>
    <property type="match status" value="1"/>
</dbReference>
<dbReference type="PANTHER" id="PTHR36220">
    <property type="entry name" value="UNNAMED PRODUCT"/>
    <property type="match status" value="1"/>
</dbReference>
<sequence length="571" mass="61914">MGQTGHGGQTPYEYENTRYDEPIDDNDVWSSAMKRFQVEQVESGEQFDQGIIISNDAESWENHDFTLEDHLKHIDRIGEDRSDRGRYANGKEPLWTTFTHMLRTNPLLRFYLCALIILLATAILIIAVSVSHPSRARTAEECHSRTYSDIPTVIRAHTNQGNMIQAGAFGYSLATTSEYLVAGAPRPDCLSEACADHTLGGATYIYRKDGGTWRLTSSFVLDNGSHGDEFGRSVSIDEDALVIVASAPKDDTLGVSAGAMYVIHRPFETTKPPERLTPLDLSPNDEFGANVGVSRTTLKGLFTEVGVTNIVASSSSDEFSSIESGSVYLFSKFDAPAPPGACGGIKIIVGYWTQCQKLTAGVDAQSFDRFGSSVALYGNTLAVGAKWSDDLKNTGWIDTGAVYLYALGYDGNWRFHQKLESPSPGHSSLFGSSVSIGAGRLVVGAPLDDTNGYVDSGCSYVYKLKESGQWELETRFIPDSGSSMHRCGSSVSMSNDGKSIVIGCSGDESASLYAIEPQYSTWTRIKTLSVKQDKSNFGASVALTASQDEVIVGYGSDSDGSIYSFQKGCRK</sequence>
<dbReference type="Pfam" id="PF14312">
    <property type="entry name" value="FG-GAP_2"/>
    <property type="match status" value="3"/>
</dbReference>
<dbReference type="EMBL" id="AGNL01017666">
    <property type="protein sequence ID" value="EJK64078.1"/>
    <property type="molecule type" value="Genomic_DNA"/>
</dbReference>
<feature type="transmembrane region" description="Helical" evidence="4">
    <location>
        <begin position="110"/>
        <end position="130"/>
    </location>
</feature>
<keyword evidence="4" id="KW-0812">Transmembrane</keyword>
<dbReference type="InterPro" id="IPR013517">
    <property type="entry name" value="FG-GAP"/>
</dbReference>
<protein>
    <submittedName>
        <fullName evidence="5">Uncharacterized protein</fullName>
    </submittedName>
</protein>
<accession>K0SD95</accession>
<reference evidence="5 6" key="1">
    <citation type="journal article" date="2012" name="Genome Biol.">
        <title>Genome and low-iron response of an oceanic diatom adapted to chronic iron limitation.</title>
        <authorList>
            <person name="Lommer M."/>
            <person name="Specht M."/>
            <person name="Roy A.S."/>
            <person name="Kraemer L."/>
            <person name="Andreson R."/>
            <person name="Gutowska M.A."/>
            <person name="Wolf J."/>
            <person name="Bergner S.V."/>
            <person name="Schilhabel M.B."/>
            <person name="Klostermeier U.C."/>
            <person name="Beiko R.G."/>
            <person name="Rosenstiel P."/>
            <person name="Hippler M."/>
            <person name="Laroche J."/>
        </authorList>
    </citation>
    <scope>NUCLEOTIDE SEQUENCE [LARGE SCALE GENOMIC DNA]</scope>
    <source>
        <strain evidence="5 6">CCMP1005</strain>
    </source>
</reference>
<dbReference type="AlphaFoldDB" id="K0SD95"/>
<keyword evidence="4" id="KW-0472">Membrane</keyword>
<dbReference type="OrthoDB" id="188207at2759"/>
<dbReference type="Proteomes" id="UP000266841">
    <property type="component" value="Unassembled WGS sequence"/>
</dbReference>
<dbReference type="InterPro" id="IPR028994">
    <property type="entry name" value="Integrin_alpha_N"/>
</dbReference>
<dbReference type="OMA" id="PYEYENT"/>
<keyword evidence="1" id="KW-0732">Signal</keyword>
<name>K0SD95_THAOC</name>
<evidence type="ECO:0000256" key="1">
    <source>
        <dbReference type="ARBA" id="ARBA00022729"/>
    </source>
</evidence>
<keyword evidence="6" id="KW-1185">Reference proteome</keyword>
<dbReference type="SMART" id="SM00191">
    <property type="entry name" value="Int_alpha"/>
    <property type="match status" value="3"/>
</dbReference>
<evidence type="ECO:0000313" key="5">
    <source>
        <dbReference type="EMBL" id="EJK64078.1"/>
    </source>
</evidence>
<proteinExistence type="predicted"/>
<dbReference type="Gene3D" id="2.130.10.130">
    <property type="entry name" value="Integrin alpha, N-terminal"/>
    <property type="match status" value="2"/>
</dbReference>
<evidence type="ECO:0000313" key="6">
    <source>
        <dbReference type="Proteomes" id="UP000266841"/>
    </source>
</evidence>
<organism evidence="5 6">
    <name type="scientific">Thalassiosira oceanica</name>
    <name type="common">Marine diatom</name>
    <dbReference type="NCBI Taxonomy" id="159749"/>
    <lineage>
        <taxon>Eukaryota</taxon>
        <taxon>Sar</taxon>
        <taxon>Stramenopiles</taxon>
        <taxon>Ochrophyta</taxon>
        <taxon>Bacillariophyta</taxon>
        <taxon>Coscinodiscophyceae</taxon>
        <taxon>Thalassiosirophycidae</taxon>
        <taxon>Thalassiosirales</taxon>
        <taxon>Thalassiosiraceae</taxon>
        <taxon>Thalassiosira</taxon>
    </lineage>
</organism>
<gene>
    <name evidence="5" type="ORF">THAOC_15224</name>
</gene>
<keyword evidence="2" id="KW-0677">Repeat</keyword>
<dbReference type="eggNOG" id="ENOG502T1SX">
    <property type="taxonomic scope" value="Eukaryota"/>
</dbReference>
<dbReference type="InterPro" id="IPR013519">
    <property type="entry name" value="Int_alpha_beta-p"/>
</dbReference>
<keyword evidence="3" id="KW-0325">Glycoprotein</keyword>
<evidence type="ECO:0000256" key="2">
    <source>
        <dbReference type="ARBA" id="ARBA00022737"/>
    </source>
</evidence>